<sequence length="197" mass="22428">MGSRRFWKKMPAPGRFDRQTRSWIPSCPRSGENEVPGSPQATDAAARLAMLSPTMPGKVVKIYGADGPWVWPLSGSEKFRDGIRGKLEKVKDEENRSFMSTGPQRAYESFLPENSLEDSSVLSTPGHHASFLSPRRPQTSSSSSHSGYHFQRRYSEPRVYKKLFGKRSATTEAMRMVEILDGEDRNDFVERRRRRSD</sequence>
<reference evidence="2 4" key="1">
    <citation type="journal article" date="2012" name="Nature">
        <title>Algal genomes reveal evolutionary mosaicism and the fate of nucleomorphs.</title>
        <authorList>
            <consortium name="DOE Joint Genome Institute"/>
            <person name="Curtis B.A."/>
            <person name="Tanifuji G."/>
            <person name="Burki F."/>
            <person name="Gruber A."/>
            <person name="Irimia M."/>
            <person name="Maruyama S."/>
            <person name="Arias M.C."/>
            <person name="Ball S.G."/>
            <person name="Gile G.H."/>
            <person name="Hirakawa Y."/>
            <person name="Hopkins J.F."/>
            <person name="Kuo A."/>
            <person name="Rensing S.A."/>
            <person name="Schmutz J."/>
            <person name="Symeonidi A."/>
            <person name="Elias M."/>
            <person name="Eveleigh R.J."/>
            <person name="Herman E.K."/>
            <person name="Klute M.J."/>
            <person name="Nakayama T."/>
            <person name="Obornik M."/>
            <person name="Reyes-Prieto A."/>
            <person name="Armbrust E.V."/>
            <person name="Aves S.J."/>
            <person name="Beiko R.G."/>
            <person name="Coutinho P."/>
            <person name="Dacks J.B."/>
            <person name="Durnford D.G."/>
            <person name="Fast N.M."/>
            <person name="Green B.R."/>
            <person name="Grisdale C.J."/>
            <person name="Hempel F."/>
            <person name="Henrissat B."/>
            <person name="Hoppner M.P."/>
            <person name="Ishida K."/>
            <person name="Kim E."/>
            <person name="Koreny L."/>
            <person name="Kroth P.G."/>
            <person name="Liu Y."/>
            <person name="Malik S.B."/>
            <person name="Maier U.G."/>
            <person name="McRose D."/>
            <person name="Mock T."/>
            <person name="Neilson J.A."/>
            <person name="Onodera N.T."/>
            <person name="Poole A.M."/>
            <person name="Pritham E.J."/>
            <person name="Richards T.A."/>
            <person name="Rocap G."/>
            <person name="Roy S.W."/>
            <person name="Sarai C."/>
            <person name="Schaack S."/>
            <person name="Shirato S."/>
            <person name="Slamovits C.H."/>
            <person name="Spencer D.F."/>
            <person name="Suzuki S."/>
            <person name="Worden A.Z."/>
            <person name="Zauner S."/>
            <person name="Barry K."/>
            <person name="Bell C."/>
            <person name="Bharti A.K."/>
            <person name="Crow J.A."/>
            <person name="Grimwood J."/>
            <person name="Kramer R."/>
            <person name="Lindquist E."/>
            <person name="Lucas S."/>
            <person name="Salamov A."/>
            <person name="McFadden G.I."/>
            <person name="Lane C.E."/>
            <person name="Keeling P.J."/>
            <person name="Gray M.W."/>
            <person name="Grigoriev I.V."/>
            <person name="Archibald J.M."/>
        </authorList>
    </citation>
    <scope>NUCLEOTIDE SEQUENCE</scope>
    <source>
        <strain evidence="2 4">CCMP2712</strain>
    </source>
</reference>
<evidence type="ECO:0000313" key="4">
    <source>
        <dbReference type="Proteomes" id="UP000011087"/>
    </source>
</evidence>
<evidence type="ECO:0000313" key="3">
    <source>
        <dbReference type="EnsemblProtists" id="EKX39243"/>
    </source>
</evidence>
<reference evidence="4" key="2">
    <citation type="submission" date="2012-11" db="EMBL/GenBank/DDBJ databases">
        <authorList>
            <person name="Kuo A."/>
            <person name="Curtis B.A."/>
            <person name="Tanifuji G."/>
            <person name="Burki F."/>
            <person name="Gruber A."/>
            <person name="Irimia M."/>
            <person name="Maruyama S."/>
            <person name="Arias M.C."/>
            <person name="Ball S.G."/>
            <person name="Gile G.H."/>
            <person name="Hirakawa Y."/>
            <person name="Hopkins J.F."/>
            <person name="Rensing S.A."/>
            <person name="Schmutz J."/>
            <person name="Symeonidi A."/>
            <person name="Elias M."/>
            <person name="Eveleigh R.J."/>
            <person name="Herman E.K."/>
            <person name="Klute M.J."/>
            <person name="Nakayama T."/>
            <person name="Obornik M."/>
            <person name="Reyes-Prieto A."/>
            <person name="Armbrust E.V."/>
            <person name="Aves S.J."/>
            <person name="Beiko R.G."/>
            <person name="Coutinho P."/>
            <person name="Dacks J.B."/>
            <person name="Durnford D.G."/>
            <person name="Fast N.M."/>
            <person name="Green B.R."/>
            <person name="Grisdale C."/>
            <person name="Hempe F."/>
            <person name="Henrissat B."/>
            <person name="Hoppner M.P."/>
            <person name="Ishida K.-I."/>
            <person name="Kim E."/>
            <person name="Koreny L."/>
            <person name="Kroth P.G."/>
            <person name="Liu Y."/>
            <person name="Malik S.-B."/>
            <person name="Maier U.G."/>
            <person name="McRose D."/>
            <person name="Mock T."/>
            <person name="Neilson J.A."/>
            <person name="Onodera N.T."/>
            <person name="Poole A.M."/>
            <person name="Pritham E.J."/>
            <person name="Richards T.A."/>
            <person name="Rocap G."/>
            <person name="Roy S.W."/>
            <person name="Sarai C."/>
            <person name="Schaack S."/>
            <person name="Shirato S."/>
            <person name="Slamovits C.H."/>
            <person name="Spencer D.F."/>
            <person name="Suzuki S."/>
            <person name="Worden A.Z."/>
            <person name="Zauner S."/>
            <person name="Barry K."/>
            <person name="Bell C."/>
            <person name="Bharti A.K."/>
            <person name="Crow J.A."/>
            <person name="Grimwood J."/>
            <person name="Kramer R."/>
            <person name="Lindquist E."/>
            <person name="Lucas S."/>
            <person name="Salamov A."/>
            <person name="McFadden G.I."/>
            <person name="Lane C.E."/>
            <person name="Keeling P.J."/>
            <person name="Gray M.W."/>
            <person name="Grigoriev I.V."/>
            <person name="Archibald J.M."/>
        </authorList>
    </citation>
    <scope>NUCLEOTIDE SEQUENCE</scope>
    <source>
        <strain evidence="4">CCMP2712</strain>
    </source>
</reference>
<dbReference type="HOGENOM" id="CLU_1386517_0_0_1"/>
<dbReference type="RefSeq" id="XP_005826223.1">
    <property type="nucleotide sequence ID" value="XM_005826166.1"/>
</dbReference>
<name>L1ISN0_GUITC</name>
<dbReference type="EnsemblProtists" id="EKX39243">
    <property type="protein sequence ID" value="EKX39243"/>
    <property type="gene ID" value="GUITHDRAFT_114678"/>
</dbReference>
<dbReference type="Proteomes" id="UP000011087">
    <property type="component" value="Unassembled WGS sequence"/>
</dbReference>
<dbReference type="KEGG" id="gtt:GUITHDRAFT_114678"/>
<feature type="region of interest" description="Disordered" evidence="1">
    <location>
        <begin position="1"/>
        <end position="39"/>
    </location>
</feature>
<dbReference type="EMBL" id="JH993041">
    <property type="protein sequence ID" value="EKX39243.1"/>
    <property type="molecule type" value="Genomic_DNA"/>
</dbReference>
<gene>
    <name evidence="2" type="ORF">GUITHDRAFT_114678</name>
</gene>
<evidence type="ECO:0000256" key="1">
    <source>
        <dbReference type="SAM" id="MobiDB-lite"/>
    </source>
</evidence>
<keyword evidence="4" id="KW-1185">Reference proteome</keyword>
<reference evidence="3" key="3">
    <citation type="submission" date="2015-06" db="UniProtKB">
        <authorList>
            <consortium name="EnsemblProtists"/>
        </authorList>
    </citation>
    <scope>IDENTIFICATION</scope>
</reference>
<feature type="region of interest" description="Disordered" evidence="1">
    <location>
        <begin position="113"/>
        <end position="152"/>
    </location>
</feature>
<dbReference type="GeneID" id="17295978"/>
<organism evidence="2">
    <name type="scientific">Guillardia theta (strain CCMP2712)</name>
    <name type="common">Cryptophyte</name>
    <dbReference type="NCBI Taxonomy" id="905079"/>
    <lineage>
        <taxon>Eukaryota</taxon>
        <taxon>Cryptophyceae</taxon>
        <taxon>Pyrenomonadales</taxon>
        <taxon>Geminigeraceae</taxon>
        <taxon>Guillardia</taxon>
    </lineage>
</organism>
<dbReference type="AlphaFoldDB" id="L1ISN0"/>
<protein>
    <submittedName>
        <fullName evidence="2 3">Uncharacterized protein</fullName>
    </submittedName>
</protein>
<accession>L1ISN0</accession>
<dbReference type="PaxDb" id="55529-EKX39243"/>
<evidence type="ECO:0000313" key="2">
    <source>
        <dbReference type="EMBL" id="EKX39243.1"/>
    </source>
</evidence>
<proteinExistence type="predicted"/>